<proteinExistence type="inferred from homology"/>
<organism evidence="3 4">
    <name type="scientific">Algibacter miyuki</name>
    <dbReference type="NCBI Taxonomy" id="1306933"/>
    <lineage>
        <taxon>Bacteria</taxon>
        <taxon>Pseudomonadati</taxon>
        <taxon>Bacteroidota</taxon>
        <taxon>Flavobacteriia</taxon>
        <taxon>Flavobacteriales</taxon>
        <taxon>Flavobacteriaceae</taxon>
        <taxon>Algibacter</taxon>
    </lineage>
</organism>
<dbReference type="EMBL" id="JBHMFA010000017">
    <property type="protein sequence ID" value="MFB9106474.1"/>
    <property type="molecule type" value="Genomic_DNA"/>
</dbReference>
<feature type="domain" description="Amidohydrolase-related" evidence="2">
    <location>
        <begin position="3"/>
        <end position="274"/>
    </location>
</feature>
<dbReference type="InterPro" id="IPR052350">
    <property type="entry name" value="Metallo-dep_Lactonases"/>
</dbReference>
<name>A0ABV5H3L6_9FLAO</name>
<reference evidence="3 4" key="1">
    <citation type="submission" date="2024-09" db="EMBL/GenBank/DDBJ databases">
        <authorList>
            <person name="Sun Q."/>
            <person name="Mori K."/>
        </authorList>
    </citation>
    <scope>NUCLEOTIDE SEQUENCE [LARGE SCALE GENOMIC DNA]</scope>
    <source>
        <strain evidence="3 4">CECT 8300</strain>
    </source>
</reference>
<evidence type="ECO:0000259" key="2">
    <source>
        <dbReference type="Pfam" id="PF04909"/>
    </source>
</evidence>
<dbReference type="SUPFAM" id="SSF51556">
    <property type="entry name" value="Metallo-dependent hydrolases"/>
    <property type="match status" value="1"/>
</dbReference>
<dbReference type="Proteomes" id="UP001589590">
    <property type="component" value="Unassembled WGS sequence"/>
</dbReference>
<evidence type="ECO:0000313" key="4">
    <source>
        <dbReference type="Proteomes" id="UP001589590"/>
    </source>
</evidence>
<protein>
    <submittedName>
        <fullName evidence="3">Amidohydrolase family protein</fullName>
    </submittedName>
</protein>
<dbReference type="InterPro" id="IPR006680">
    <property type="entry name" value="Amidohydro-rel"/>
</dbReference>
<accession>A0ABV5H3L6</accession>
<dbReference type="Pfam" id="PF04909">
    <property type="entry name" value="Amidohydro_2"/>
    <property type="match status" value="1"/>
</dbReference>
<evidence type="ECO:0000256" key="1">
    <source>
        <dbReference type="ARBA" id="ARBA00038310"/>
    </source>
</evidence>
<sequence length="274" mass="31472">MKIDAHQHFWNFNPVRDSWIDGSMEILQKDFLPKHLKPILENNRIDGCIAVEANPSEAETQFLLQLADENNLIKGVVGWVDLCADNVEERLKYFAENKKFKGVRALLQVENEDFVLGEAFQNGISKLNQFNLTFDVLIFPKHLENVVKLVQAFPKQQFVIDHMAKPQISKGLDENWVKYINQLGACKNVACKISGMVTETENFNFQPEEFTPFLDVMVNAFGTERLLFGSDWPVCLLAAEYKSVLQIIENYFIDFSEEEQRQVMGGNAVKIYNL</sequence>
<dbReference type="Gene3D" id="3.20.20.140">
    <property type="entry name" value="Metal-dependent hydrolases"/>
    <property type="match status" value="1"/>
</dbReference>
<keyword evidence="4" id="KW-1185">Reference proteome</keyword>
<comment type="similarity">
    <text evidence="1">Belongs to the metallo-dependent hydrolases superfamily.</text>
</comment>
<dbReference type="RefSeq" id="WP_290270456.1">
    <property type="nucleotide sequence ID" value="NZ_JAUFQP010000010.1"/>
</dbReference>
<gene>
    <name evidence="3" type="ORF">ACFFU1_16320</name>
</gene>
<comment type="caution">
    <text evidence="3">The sequence shown here is derived from an EMBL/GenBank/DDBJ whole genome shotgun (WGS) entry which is preliminary data.</text>
</comment>
<dbReference type="InterPro" id="IPR032466">
    <property type="entry name" value="Metal_Hydrolase"/>
</dbReference>
<dbReference type="PANTHER" id="PTHR43569:SF2">
    <property type="entry name" value="AMIDOHYDROLASE-RELATED DOMAIN-CONTAINING PROTEIN"/>
    <property type="match status" value="1"/>
</dbReference>
<evidence type="ECO:0000313" key="3">
    <source>
        <dbReference type="EMBL" id="MFB9106474.1"/>
    </source>
</evidence>
<dbReference type="PANTHER" id="PTHR43569">
    <property type="entry name" value="AMIDOHYDROLASE"/>
    <property type="match status" value="1"/>
</dbReference>